<evidence type="ECO:0000256" key="1">
    <source>
        <dbReference type="ARBA" id="ARBA00001947"/>
    </source>
</evidence>
<dbReference type="EMBL" id="WHOB01000062">
    <property type="protein sequence ID" value="NOU81322.1"/>
    <property type="molecule type" value="Genomic_DNA"/>
</dbReference>
<dbReference type="SUPFAM" id="SSF53187">
    <property type="entry name" value="Zn-dependent exopeptidases"/>
    <property type="match status" value="1"/>
</dbReference>
<protein>
    <submittedName>
        <fullName evidence="9">Carboxypeptidase</fullName>
    </submittedName>
</protein>
<name>A0ABX1YK39_9BACL</name>
<evidence type="ECO:0000256" key="5">
    <source>
        <dbReference type="ARBA" id="ARBA00022833"/>
    </source>
</evidence>
<evidence type="ECO:0000256" key="2">
    <source>
        <dbReference type="ARBA" id="ARBA00005988"/>
    </source>
</evidence>
<evidence type="ECO:0000259" key="8">
    <source>
        <dbReference type="PROSITE" id="PS52035"/>
    </source>
</evidence>
<evidence type="ECO:0000256" key="3">
    <source>
        <dbReference type="ARBA" id="ARBA00022670"/>
    </source>
</evidence>
<evidence type="ECO:0000256" key="6">
    <source>
        <dbReference type="ARBA" id="ARBA00023049"/>
    </source>
</evidence>
<dbReference type="PANTHER" id="PTHR11705:SF143">
    <property type="entry name" value="SLL0236 PROTEIN"/>
    <property type="match status" value="1"/>
</dbReference>
<dbReference type="PANTHER" id="PTHR11705">
    <property type="entry name" value="PROTEASE FAMILY M14 CARBOXYPEPTIDASE A,B"/>
    <property type="match status" value="1"/>
</dbReference>
<reference evidence="9 10" key="1">
    <citation type="submission" date="2019-10" db="EMBL/GenBank/DDBJ databases">
        <title>Description of Paenibacillus terricola sp. nov.</title>
        <authorList>
            <person name="Carlier A."/>
            <person name="Qi S."/>
        </authorList>
    </citation>
    <scope>NUCLEOTIDE SEQUENCE [LARGE SCALE GENOMIC DNA]</scope>
    <source>
        <strain evidence="9 10">LMG 31459</strain>
    </source>
</reference>
<dbReference type="Pfam" id="PF00246">
    <property type="entry name" value="Peptidase_M14"/>
    <property type="match status" value="1"/>
</dbReference>
<feature type="active site" description="Proton donor/acceptor" evidence="7">
    <location>
        <position position="445"/>
    </location>
</feature>
<comment type="similarity">
    <text evidence="2 7">Belongs to the peptidase M14 family.</text>
</comment>
<keyword evidence="3" id="KW-0645">Protease</keyword>
<dbReference type="PROSITE" id="PS52035">
    <property type="entry name" value="PEPTIDASE_M14"/>
    <property type="match status" value="1"/>
</dbReference>
<keyword evidence="4" id="KW-0378">Hydrolase</keyword>
<dbReference type="Proteomes" id="UP000596857">
    <property type="component" value="Unassembled WGS sequence"/>
</dbReference>
<dbReference type="InterPro" id="IPR000834">
    <property type="entry name" value="Peptidase_M14"/>
</dbReference>
<proteinExistence type="inferred from homology"/>
<comment type="cofactor">
    <cofactor evidence="1">
        <name>Zn(2+)</name>
        <dbReference type="ChEBI" id="CHEBI:29105"/>
    </cofactor>
</comment>
<sequence>MLVLHLIIEPEAEERVIKVKVVQAVIHASSLEKLHELENYNLDLARSSAKQITEAEYSVSGILSAEQAELLKKEGYTLEIELDATDIPAQRLQEVYHGNRLESESQAANFTAESVRGGYMTVDEIDNTLLQLSRQNPGLVSLITLPNRTWEGRTCRAVKLSAARQQARVKPAILITGNVHAREWGGSDICINLLTKLTQAYTSRQPIQYGNKSFTYEQIKQALESVDLIIFPEVNPDGKVYCQENHGQDSLNDQLAGNGFWWRKNRRPDENGRPMGVDLNRNFDFLWGSTIGTSADKNSLVYLGPAPFSEPESQNIKYLLDTYPQIRFYVDIHSFGEKIMYNWGDDNNQTTDPGQNFLNHQYDGMRGTTEFMRDSYKEYITPQDEKLERELGNRMNSALQAVRGKSYKVEESAQLYYTSGTTQDYAYSRHLSDPSKPKIYSYTFEFGITFVPPYEEMQLIIADVSSALTELTYAVSQINALEPVRPGN</sequence>
<keyword evidence="9" id="KW-0121">Carboxypeptidase</keyword>
<keyword evidence="6" id="KW-0482">Metalloprotease</keyword>
<evidence type="ECO:0000256" key="4">
    <source>
        <dbReference type="ARBA" id="ARBA00022801"/>
    </source>
</evidence>
<organism evidence="9 10">
    <name type="scientific">Paenibacillus phytohabitans</name>
    <dbReference type="NCBI Taxonomy" id="2654978"/>
    <lineage>
        <taxon>Bacteria</taxon>
        <taxon>Bacillati</taxon>
        <taxon>Bacillota</taxon>
        <taxon>Bacilli</taxon>
        <taxon>Bacillales</taxon>
        <taxon>Paenibacillaceae</taxon>
        <taxon>Paenibacillus</taxon>
    </lineage>
</organism>
<keyword evidence="10" id="KW-1185">Reference proteome</keyword>
<accession>A0ABX1YK39</accession>
<evidence type="ECO:0000313" key="10">
    <source>
        <dbReference type="Proteomes" id="UP000596857"/>
    </source>
</evidence>
<feature type="domain" description="Peptidase M14" evidence="8">
    <location>
        <begin position="118"/>
        <end position="475"/>
    </location>
</feature>
<comment type="caution">
    <text evidence="9">The sequence shown here is derived from an EMBL/GenBank/DDBJ whole genome shotgun (WGS) entry which is preliminary data.</text>
</comment>
<dbReference type="SMART" id="SM00631">
    <property type="entry name" value="Zn_pept"/>
    <property type="match status" value="1"/>
</dbReference>
<dbReference type="GO" id="GO:0004180">
    <property type="term" value="F:carboxypeptidase activity"/>
    <property type="evidence" value="ECO:0007669"/>
    <property type="project" value="UniProtKB-KW"/>
</dbReference>
<gene>
    <name evidence="9" type="ORF">GC101_20880</name>
</gene>
<evidence type="ECO:0000256" key="7">
    <source>
        <dbReference type="PROSITE-ProRule" id="PRU01379"/>
    </source>
</evidence>
<evidence type="ECO:0000313" key="9">
    <source>
        <dbReference type="EMBL" id="NOU81322.1"/>
    </source>
</evidence>
<dbReference type="Gene3D" id="3.40.630.10">
    <property type="entry name" value="Zn peptidases"/>
    <property type="match status" value="1"/>
</dbReference>
<dbReference type="PRINTS" id="PR00765">
    <property type="entry name" value="CRBOXYPTASEA"/>
</dbReference>
<keyword evidence="5" id="KW-0862">Zinc</keyword>